<organism evidence="1 2">
    <name type="scientific">Actinokineospora terrae</name>
    <dbReference type="NCBI Taxonomy" id="155974"/>
    <lineage>
        <taxon>Bacteria</taxon>
        <taxon>Bacillati</taxon>
        <taxon>Actinomycetota</taxon>
        <taxon>Actinomycetes</taxon>
        <taxon>Pseudonocardiales</taxon>
        <taxon>Pseudonocardiaceae</taxon>
        <taxon>Actinokineospora</taxon>
    </lineage>
</organism>
<dbReference type="PANTHER" id="PTHR31299">
    <property type="entry name" value="ESTERASE, PUTATIVE (AFU_ORTHOLOGUE AFUA_1G05850)-RELATED"/>
    <property type="match status" value="1"/>
</dbReference>
<keyword evidence="2" id="KW-1185">Reference proteome</keyword>
<dbReference type="AlphaFoldDB" id="A0A1H9XIR6"/>
<name>A0A1H9XIR6_9PSEU</name>
<dbReference type="InterPro" id="IPR052036">
    <property type="entry name" value="Hydrolase/PRTase-associated"/>
</dbReference>
<dbReference type="PANTHER" id="PTHR31299:SF0">
    <property type="entry name" value="ESTERASE, PUTATIVE (AFU_ORTHOLOGUE AFUA_1G05850)-RELATED"/>
    <property type="match status" value="1"/>
</dbReference>
<dbReference type="GO" id="GO:0046677">
    <property type="term" value="P:response to antibiotic"/>
    <property type="evidence" value="ECO:0007669"/>
    <property type="project" value="InterPro"/>
</dbReference>
<dbReference type="Proteomes" id="UP000199051">
    <property type="component" value="Unassembled WGS sequence"/>
</dbReference>
<dbReference type="EMBL" id="FOGI01000015">
    <property type="protein sequence ID" value="SES45553.1"/>
    <property type="molecule type" value="Genomic_DNA"/>
</dbReference>
<dbReference type="RefSeq" id="WP_092785775.1">
    <property type="nucleotide sequence ID" value="NZ_FOGI01000015.1"/>
</dbReference>
<dbReference type="Pfam" id="PF05139">
    <property type="entry name" value="Erythro_esteras"/>
    <property type="match status" value="1"/>
</dbReference>
<gene>
    <name evidence="1" type="ORF">SAMN04487818_115110</name>
</gene>
<evidence type="ECO:0000313" key="2">
    <source>
        <dbReference type="Proteomes" id="UP000199051"/>
    </source>
</evidence>
<dbReference type="Gene3D" id="3.30.1870.10">
    <property type="entry name" value="EreA-like, domain 2"/>
    <property type="match status" value="1"/>
</dbReference>
<accession>A0A1H9XIR6</accession>
<reference evidence="2" key="1">
    <citation type="submission" date="2016-10" db="EMBL/GenBank/DDBJ databases">
        <authorList>
            <person name="Varghese N."/>
            <person name="Submissions S."/>
        </authorList>
    </citation>
    <scope>NUCLEOTIDE SEQUENCE [LARGE SCALE GENOMIC DNA]</scope>
    <source>
        <strain evidence="2">DSM 44260</strain>
    </source>
</reference>
<dbReference type="CDD" id="cd14728">
    <property type="entry name" value="Ere-like"/>
    <property type="match status" value="1"/>
</dbReference>
<dbReference type="SUPFAM" id="SSF159501">
    <property type="entry name" value="EreA/ChaN-like"/>
    <property type="match status" value="1"/>
</dbReference>
<sequence length="371" mass="40839">MSQDIRDLHPTHLVALGEPTHQEPAFGHVRNELFAQLADHGFRSIALETDRVAALTANDYVQGGPGTLDDAMTRGFTHNFGALEPNRALIAWMRDYNSTRPLAQRLTFHGFDAPTENTTAPSPRTYLEHARDYLGLDLDLASIAGPDDRWDRTEAILNASLSPGDTPSADKLRALADDMLVCMYRRAPELIAATSRARWHRAKTHLTAGLDLLRYHKQSSQEGPRLLNLLATRDALMAQNLLDIRRLEAPRGGTLVFAHNLHLRRDQSTFRIDDTDHTWSCAGAILTTLTDEPYTFIPGSLGHSDALGLPEPAPTTYEGHLQHHATTWTLTTTTPTGTPRTNAPHGYFPLDQPLVADADAILHITGNAPAA</sequence>
<dbReference type="InterPro" id="IPR007815">
    <property type="entry name" value="Emycin_Estase"/>
</dbReference>
<evidence type="ECO:0000313" key="1">
    <source>
        <dbReference type="EMBL" id="SES45553.1"/>
    </source>
</evidence>
<dbReference type="STRING" id="155974.SAMN04487818_115110"/>
<protein>
    <submittedName>
        <fullName evidence="1">Erythromycin esterase</fullName>
    </submittedName>
</protein>
<proteinExistence type="predicted"/>